<comment type="subcellular location">
    <subcellularLocation>
        <location evidence="1 9">Cell outer membrane</location>
        <topology evidence="1 9">Multi-pass membrane protein</topology>
    </subcellularLocation>
</comment>
<evidence type="ECO:0000256" key="4">
    <source>
        <dbReference type="ARBA" id="ARBA00022692"/>
    </source>
</evidence>
<dbReference type="Pfam" id="PF00593">
    <property type="entry name" value="TonB_dep_Rec_b-barrel"/>
    <property type="match status" value="1"/>
</dbReference>
<evidence type="ECO:0000256" key="9">
    <source>
        <dbReference type="PROSITE-ProRule" id="PRU01360"/>
    </source>
</evidence>
<evidence type="ECO:0000256" key="11">
    <source>
        <dbReference type="RuleBase" id="RU003357"/>
    </source>
</evidence>
<keyword evidence="3 9" id="KW-1134">Transmembrane beta strand</keyword>
<keyword evidence="14" id="KW-0675">Receptor</keyword>
<name>A0A841LAH8_9SPHN</name>
<evidence type="ECO:0000256" key="8">
    <source>
        <dbReference type="ARBA" id="ARBA00023237"/>
    </source>
</evidence>
<keyword evidence="2 9" id="KW-0813">Transport</keyword>
<evidence type="ECO:0000256" key="7">
    <source>
        <dbReference type="ARBA" id="ARBA00023136"/>
    </source>
</evidence>
<dbReference type="Proteomes" id="UP000538147">
    <property type="component" value="Unassembled WGS sequence"/>
</dbReference>
<dbReference type="AlphaFoldDB" id="A0A841LAH8"/>
<accession>A0A841LAH8</accession>
<feature type="short sequence motif" description="TonB C-terminal box" evidence="10">
    <location>
        <begin position="915"/>
        <end position="932"/>
    </location>
</feature>
<evidence type="ECO:0000259" key="13">
    <source>
        <dbReference type="Pfam" id="PF07715"/>
    </source>
</evidence>
<evidence type="ECO:0000313" key="14">
    <source>
        <dbReference type="EMBL" id="MBB6229440.1"/>
    </source>
</evidence>
<keyword evidence="7 9" id="KW-0472">Membrane</keyword>
<dbReference type="InterPro" id="IPR012910">
    <property type="entry name" value="Plug_dom"/>
</dbReference>
<reference evidence="14 15" key="1">
    <citation type="submission" date="2020-08" db="EMBL/GenBank/DDBJ databases">
        <title>Genomic Encyclopedia of Type Strains, Phase IV (KMG-IV): sequencing the most valuable type-strain genomes for metagenomic binning, comparative biology and taxonomic classification.</title>
        <authorList>
            <person name="Goeker M."/>
        </authorList>
    </citation>
    <scope>NUCLEOTIDE SEQUENCE [LARGE SCALE GENOMIC DNA]</scope>
    <source>
        <strain evidence="14 15">DSM 102189</strain>
    </source>
</reference>
<keyword evidence="15" id="KW-1185">Reference proteome</keyword>
<evidence type="ECO:0000256" key="1">
    <source>
        <dbReference type="ARBA" id="ARBA00004571"/>
    </source>
</evidence>
<dbReference type="PROSITE" id="PS52016">
    <property type="entry name" value="TONB_DEPENDENT_REC_3"/>
    <property type="match status" value="1"/>
</dbReference>
<dbReference type="GO" id="GO:0009279">
    <property type="term" value="C:cell outer membrane"/>
    <property type="evidence" value="ECO:0007669"/>
    <property type="project" value="UniProtKB-SubCell"/>
</dbReference>
<feature type="domain" description="TonB-dependent receptor plug" evidence="13">
    <location>
        <begin position="33"/>
        <end position="142"/>
    </location>
</feature>
<gene>
    <name evidence="14" type="ORF">FHS79_003642</name>
</gene>
<dbReference type="InterPro" id="IPR039426">
    <property type="entry name" value="TonB-dep_rcpt-like"/>
</dbReference>
<keyword evidence="6 11" id="KW-0798">TonB box</keyword>
<evidence type="ECO:0000259" key="12">
    <source>
        <dbReference type="Pfam" id="PF00593"/>
    </source>
</evidence>
<keyword evidence="8 9" id="KW-0998">Cell outer membrane</keyword>
<evidence type="ECO:0000256" key="5">
    <source>
        <dbReference type="ARBA" id="ARBA00022729"/>
    </source>
</evidence>
<dbReference type="InterPro" id="IPR000531">
    <property type="entry name" value="Beta-barrel_TonB"/>
</dbReference>
<evidence type="ECO:0000256" key="3">
    <source>
        <dbReference type="ARBA" id="ARBA00022452"/>
    </source>
</evidence>
<comment type="similarity">
    <text evidence="9 11">Belongs to the TonB-dependent receptor family.</text>
</comment>
<proteinExistence type="inferred from homology"/>
<feature type="domain" description="TonB-dependent receptor-like beta-barrel" evidence="12">
    <location>
        <begin position="345"/>
        <end position="891"/>
    </location>
</feature>
<dbReference type="SUPFAM" id="SSF56935">
    <property type="entry name" value="Porins"/>
    <property type="match status" value="1"/>
</dbReference>
<evidence type="ECO:0000313" key="15">
    <source>
        <dbReference type="Proteomes" id="UP000538147"/>
    </source>
</evidence>
<protein>
    <submittedName>
        <fullName evidence="14">Outer membrane receptor protein involved in Fe transport</fullName>
    </submittedName>
</protein>
<evidence type="ECO:0000256" key="10">
    <source>
        <dbReference type="PROSITE-ProRule" id="PRU10144"/>
    </source>
</evidence>
<dbReference type="PANTHER" id="PTHR47234:SF2">
    <property type="entry name" value="TONB-DEPENDENT RECEPTOR"/>
    <property type="match status" value="1"/>
</dbReference>
<dbReference type="InterPro" id="IPR037066">
    <property type="entry name" value="Plug_dom_sf"/>
</dbReference>
<keyword evidence="5" id="KW-0732">Signal</keyword>
<dbReference type="EMBL" id="JACIIV010000050">
    <property type="protein sequence ID" value="MBB6229440.1"/>
    <property type="molecule type" value="Genomic_DNA"/>
</dbReference>
<dbReference type="PROSITE" id="PS01156">
    <property type="entry name" value="TONB_DEPENDENT_REC_2"/>
    <property type="match status" value="1"/>
</dbReference>
<dbReference type="PANTHER" id="PTHR47234">
    <property type="match status" value="1"/>
</dbReference>
<comment type="caution">
    <text evidence="14">The sequence shown here is derived from an EMBL/GenBank/DDBJ whole genome shotgun (WGS) entry which is preliminary data.</text>
</comment>
<dbReference type="InterPro" id="IPR010917">
    <property type="entry name" value="TonB_rcpt_CS"/>
</dbReference>
<dbReference type="Pfam" id="PF07715">
    <property type="entry name" value="Plug"/>
    <property type="match status" value="1"/>
</dbReference>
<evidence type="ECO:0000256" key="2">
    <source>
        <dbReference type="ARBA" id="ARBA00022448"/>
    </source>
</evidence>
<dbReference type="InterPro" id="IPR036942">
    <property type="entry name" value="Beta-barrel_TonB_sf"/>
</dbReference>
<dbReference type="Gene3D" id="2.170.130.10">
    <property type="entry name" value="TonB-dependent receptor, plug domain"/>
    <property type="match status" value="1"/>
</dbReference>
<sequence>MPVSVFAQTAANTAVVEEEIVITGSRIVTRDLRSTSPVTTTSSEELKLQGVVNIEEALVEIPQAVPGISSSNNNGSNGTTTVNLRGLGDVRTLVLVDGKRWTPAGNTGVVDLNTIPVMLIKRVEVVTGGASAVYGSDALAGVVNFILDDKFEGLQANATSSVTEQGDGFTIDANLVAGGSFAGGRGHATIWGGYTKRDPVFQGDRPFSRFALAANRTDDGLIESGSTTAFPANIVLSAPANRGIDTDGDGVVSFGPNGTLNAQQSIFNTNPINFLQVPQERYTAGAMFTYELAPSIEAFGRITFANNRVSTQLAPSGTFFASFFINPDNPFLAPGTVAALQAEAGPGGTDANGNVRTSIGYRFASPRRSDFSRTAYQVQGGLRGDLGTWRWEAYGQYSRTEQQTSLTGDGDLTRIAQALQVRNVNGTPQCINAANGCVPLNIFTNDPSLVTPEALAFISLDLQVQATTEQTVFGGSFAGDLGEGFKSPLADSPIGIAVGVEYRAEDSVFRPDANYAAGRSAGFGSQAVVIGGFNVKELFGEIRIPLIEDRPFFQSLSLEGGARVSDYSTSAGTVYTYKAGGDWSPVRGLRFRGLYQRAVRAPNINELFQPQVETSVTGSDPCAGPTPAAGRAICEAVGVPAGRYGTVPLPPAGQFQGFAGGNPDLTVETSDTYTFGVVLNPTFIPNLTITADYYSVSIADTIEPLAGGGQNALNACYLQLRDPNSVFCRQIVRDPVNGSLFGGNETGVYATLVNTGRTRTTGYDLAISYQVGLGNAGRLRLNANATIVDSFSRQGGVGLPVFECAGKYGAICNQIIPDLKTAARLSWDKGPVTTSVRWRHLGSTELDRIAFGTDTNGRAPVPTLPARNYFDLDAAIQVNEGLSFNAGIANVLDEKPPVFGLDVGGFGASANTYPGTFDALGRSYRIAATVRF</sequence>
<dbReference type="Gene3D" id="2.40.170.20">
    <property type="entry name" value="TonB-dependent receptor, beta-barrel domain"/>
    <property type="match status" value="1"/>
</dbReference>
<dbReference type="RefSeq" id="WP_184203126.1">
    <property type="nucleotide sequence ID" value="NZ_JACIIV010000050.1"/>
</dbReference>
<evidence type="ECO:0000256" key="6">
    <source>
        <dbReference type="ARBA" id="ARBA00023077"/>
    </source>
</evidence>
<organism evidence="14 15">
    <name type="scientific">Polymorphobacter multimanifer</name>
    <dbReference type="NCBI Taxonomy" id="1070431"/>
    <lineage>
        <taxon>Bacteria</taxon>
        <taxon>Pseudomonadati</taxon>
        <taxon>Pseudomonadota</taxon>
        <taxon>Alphaproteobacteria</taxon>
        <taxon>Sphingomonadales</taxon>
        <taxon>Sphingosinicellaceae</taxon>
        <taxon>Polymorphobacter</taxon>
    </lineage>
</organism>
<keyword evidence="4 9" id="KW-0812">Transmembrane</keyword>